<protein>
    <submittedName>
        <fullName evidence="1">3841_t:CDS:1</fullName>
    </submittedName>
</protein>
<gene>
    <name evidence="1" type="ORF">RPERSI_LOCUS14209</name>
</gene>
<organism evidence="1 2">
    <name type="scientific">Racocetra persica</name>
    <dbReference type="NCBI Taxonomy" id="160502"/>
    <lineage>
        <taxon>Eukaryota</taxon>
        <taxon>Fungi</taxon>
        <taxon>Fungi incertae sedis</taxon>
        <taxon>Mucoromycota</taxon>
        <taxon>Glomeromycotina</taxon>
        <taxon>Glomeromycetes</taxon>
        <taxon>Diversisporales</taxon>
        <taxon>Gigasporaceae</taxon>
        <taxon>Racocetra</taxon>
    </lineage>
</organism>
<name>A0ACA9QG20_9GLOM</name>
<reference evidence="1" key="1">
    <citation type="submission" date="2021-06" db="EMBL/GenBank/DDBJ databases">
        <authorList>
            <person name="Kallberg Y."/>
            <person name="Tangrot J."/>
            <person name="Rosling A."/>
        </authorList>
    </citation>
    <scope>NUCLEOTIDE SEQUENCE</scope>
    <source>
        <strain evidence="1">MA461A</strain>
    </source>
</reference>
<sequence>PDTNNSSTCLENIVNSSQVILKSIIECSLVQKNADLNDDTLFTHFGVSNKMNNTEIVDFSQMQVPMTYPS</sequence>
<keyword evidence="2" id="KW-1185">Reference proteome</keyword>
<proteinExistence type="predicted"/>
<evidence type="ECO:0000313" key="2">
    <source>
        <dbReference type="Proteomes" id="UP000789920"/>
    </source>
</evidence>
<feature type="non-terminal residue" evidence="1">
    <location>
        <position position="1"/>
    </location>
</feature>
<feature type="non-terminal residue" evidence="1">
    <location>
        <position position="70"/>
    </location>
</feature>
<evidence type="ECO:0000313" key="1">
    <source>
        <dbReference type="EMBL" id="CAG8751261.1"/>
    </source>
</evidence>
<comment type="caution">
    <text evidence="1">The sequence shown here is derived from an EMBL/GenBank/DDBJ whole genome shotgun (WGS) entry which is preliminary data.</text>
</comment>
<accession>A0ACA9QG20</accession>
<dbReference type="EMBL" id="CAJVQC010032476">
    <property type="protein sequence ID" value="CAG8751261.1"/>
    <property type="molecule type" value="Genomic_DNA"/>
</dbReference>
<dbReference type="Proteomes" id="UP000789920">
    <property type="component" value="Unassembled WGS sequence"/>
</dbReference>